<comment type="caution">
    <text evidence="1">The sequence shown here is derived from an EMBL/GenBank/DDBJ whole genome shotgun (WGS) entry which is preliminary data.</text>
</comment>
<dbReference type="PANTHER" id="PTHR11102:SF160">
    <property type="entry name" value="ERAD-ASSOCIATED E3 UBIQUITIN-PROTEIN LIGASE COMPONENT HRD3"/>
    <property type="match status" value="1"/>
</dbReference>
<gene>
    <name evidence="1" type="primary">mobP3</name>
    <name evidence="1" type="ORF">RZO55_10460</name>
</gene>
<dbReference type="Pfam" id="PF08238">
    <property type="entry name" value="Sel1"/>
    <property type="match status" value="8"/>
</dbReference>
<protein>
    <submittedName>
        <fullName evidence="1">MobP3 family relaxase</fullName>
    </submittedName>
</protein>
<dbReference type="InterPro" id="IPR050767">
    <property type="entry name" value="Sel1_AlgK"/>
</dbReference>
<dbReference type="PANTHER" id="PTHR11102">
    <property type="entry name" value="SEL-1-LIKE PROTEIN"/>
    <property type="match status" value="1"/>
</dbReference>
<reference evidence="1 2" key="1">
    <citation type="submission" date="2023-10" db="EMBL/GenBank/DDBJ databases">
        <title>A novel Glycoside Hydrolase 43-Like Enzyme from Clostrdium boliviensis is an Endo-xylanase, and a Candidate for Xylooligosaccharides Production from Different Xylan Substrates.</title>
        <authorList>
            <person name="Alvarez M.T."/>
            <person name="Rocabado-Villegas L.R."/>
            <person name="Salas-Veizaga D.M."/>
            <person name="Linares-Pasten J.A."/>
            <person name="Gudmundsdottir E.E."/>
            <person name="Hreggvidsson G.O."/>
            <person name="Adlercreutz P."/>
            <person name="Nordberg Karlsson E."/>
        </authorList>
    </citation>
    <scope>NUCLEOTIDE SEQUENCE [LARGE SCALE GENOMIC DNA]</scope>
    <source>
        <strain evidence="1 2">E-1</strain>
    </source>
</reference>
<name>A0ABU4GP33_9CLOT</name>
<dbReference type="InterPro" id="IPR011990">
    <property type="entry name" value="TPR-like_helical_dom_sf"/>
</dbReference>
<dbReference type="InterPro" id="IPR006597">
    <property type="entry name" value="Sel1-like"/>
</dbReference>
<evidence type="ECO:0000313" key="1">
    <source>
        <dbReference type="EMBL" id="MDW2797997.1"/>
    </source>
</evidence>
<dbReference type="SUPFAM" id="SSF81901">
    <property type="entry name" value="HCP-like"/>
    <property type="match status" value="3"/>
</dbReference>
<dbReference type="Proteomes" id="UP001276854">
    <property type="component" value="Unassembled WGS sequence"/>
</dbReference>
<dbReference type="RefSeq" id="WP_318064239.1">
    <property type="nucleotide sequence ID" value="NZ_JAWONS010000165.1"/>
</dbReference>
<proteinExistence type="predicted"/>
<accession>A0ABU4GP33</accession>
<evidence type="ECO:0000313" key="2">
    <source>
        <dbReference type="Proteomes" id="UP001276854"/>
    </source>
</evidence>
<dbReference type="InterPro" id="IPR048102">
    <property type="entry name" value="MobP3"/>
</dbReference>
<sequence>MADFNSGKKQEELTLPHNVLISKIRCGNPNKKSTAIHNKNNFLYIGTREGTDLTPLEEENTEKFEKEMAKPEDYVRYIAKRPHSHGLFGNIPLDDIDKVSKNLYKLSKQKRLIYRGIVSLDPRDAKDLGYYNKSKWDAYIRSVIPDIADKFGISVENLQWTAAYHAEAKHPHAHYMFWSSKPMVHDYFITEHTQNKCRELLSGKMFEEERQNEILNKEASKNYILDFGKKLMPDEIKRISTITSGILHKKTIIPKITGEQLNKTTEELIKLIPMLPKRGQLEYAYIPADVKEQIYKVVDSILENKTVLKEYQKFMSSVDKMAKTYSPSKKELEHAVWEDNSEEDLRVKLSNIVLKNIKKELKTHSNFSQYVETILKQLTEPQQDPLDIQLEKLPTPAPTVTSDISNDNFTAIDNDILSSDFDTLDHDPLEEIDSQDFSSSLQSDEIDDKTVSDGSVQLCGDSQSSFVENDNYYIEWDVTYKTALNELYKTHNYEKAIELLNISANEGNLLAVHDLGKVLQRGLGCIVNEQLAATYYQKALQGFMNVYKTDDNYYLREYAAYRTGKLFNAGNGIEKDADLAEQWFTRASNNKYAQYSLAKIYIDKDIKNGDPFHSSEIISLLESASEKSPYASYELGNIYRKGFFTDPDSEKSYNYYNDAITKFNEMLLSDADDSLMYRVGKMYELGLGTEVNLPKAIKLFQEAGESKNTFALFSLAKIYLKSDDSELHEKAVQILTDLHRERPDDDMISYSLGKVYLNEKTRFYDISKAIEYLKKSANSENQFAQYQLGKIYSSENFGTPNYSLAISYLEASALQGNDFAMYQLGVLYKNSDLDFYNIDKAIEYFKDSAGLGNQF</sequence>
<organism evidence="1 2">
    <name type="scientific">Clostridium boliviensis</name>
    <dbReference type="NCBI Taxonomy" id="318465"/>
    <lineage>
        <taxon>Bacteria</taxon>
        <taxon>Bacillati</taxon>
        <taxon>Bacillota</taxon>
        <taxon>Clostridia</taxon>
        <taxon>Eubacteriales</taxon>
        <taxon>Clostridiaceae</taxon>
        <taxon>Clostridium</taxon>
    </lineage>
</organism>
<dbReference type="InterPro" id="IPR041073">
    <property type="entry name" value="MobL"/>
</dbReference>
<feature type="non-terminal residue" evidence="1">
    <location>
        <position position="855"/>
    </location>
</feature>
<dbReference type="NCBIfam" id="NF041499">
    <property type="entry name" value="MobP3"/>
    <property type="match status" value="1"/>
</dbReference>
<dbReference type="EMBL" id="JAWONS010000165">
    <property type="protein sequence ID" value="MDW2797997.1"/>
    <property type="molecule type" value="Genomic_DNA"/>
</dbReference>
<dbReference type="SMART" id="SM00671">
    <property type="entry name" value="SEL1"/>
    <property type="match status" value="7"/>
</dbReference>
<dbReference type="Pfam" id="PF18555">
    <property type="entry name" value="MobL"/>
    <property type="match status" value="1"/>
</dbReference>
<dbReference type="Gene3D" id="1.25.40.10">
    <property type="entry name" value="Tetratricopeptide repeat domain"/>
    <property type="match status" value="3"/>
</dbReference>
<keyword evidence="2" id="KW-1185">Reference proteome</keyword>